<dbReference type="HAMAP" id="MF_00108">
    <property type="entry name" value="IspD"/>
    <property type="match status" value="1"/>
</dbReference>
<dbReference type="GO" id="GO:0050518">
    <property type="term" value="F:2-C-methyl-D-erythritol 4-phosphate cytidylyltransferase activity"/>
    <property type="evidence" value="ECO:0007669"/>
    <property type="project" value="UniProtKB-UniRule"/>
</dbReference>
<comment type="cofactor">
    <cofactor evidence="3 14">
        <name>a divalent metal cation</name>
        <dbReference type="ChEBI" id="CHEBI:60240"/>
    </cofactor>
</comment>
<dbReference type="FunFam" id="3.30.1330.50:FF:000003">
    <property type="entry name" value="2-C-methyl-D-erythritol 2,4-cyclodiphosphate synthase"/>
    <property type="match status" value="1"/>
</dbReference>
<keyword evidence="13 14" id="KW-0511">Multifunctional enzyme</keyword>
<evidence type="ECO:0000256" key="2">
    <source>
        <dbReference type="ARBA" id="ARBA00001282"/>
    </source>
</evidence>
<feature type="binding site" evidence="14">
    <location>
        <position position="368"/>
    </location>
    <ligand>
        <name>4-CDP-2-C-methyl-D-erythritol 2-phosphate</name>
        <dbReference type="ChEBI" id="CHEBI:57919"/>
    </ligand>
</feature>
<dbReference type="PROSITE" id="PS01350">
    <property type="entry name" value="ISPF"/>
    <property type="match status" value="1"/>
</dbReference>
<evidence type="ECO:0000256" key="12">
    <source>
        <dbReference type="ARBA" id="ARBA00023239"/>
    </source>
</evidence>
<evidence type="ECO:0000256" key="4">
    <source>
        <dbReference type="ARBA" id="ARBA00004709"/>
    </source>
</evidence>
<comment type="similarity">
    <text evidence="7">Belongs to the IspD/TarI cytidylyltransferase family. IspD subfamily.</text>
</comment>
<dbReference type="PANTHER" id="PTHR43181:SF1">
    <property type="entry name" value="2-C-METHYL-D-ERYTHRITOL 2,4-CYCLODIPHOSPHATE SYNTHASE, CHLOROPLASTIC"/>
    <property type="match status" value="1"/>
</dbReference>
<dbReference type="Proteomes" id="UP000192455">
    <property type="component" value="Unassembled WGS sequence"/>
</dbReference>
<gene>
    <name evidence="14" type="primary">ispDF</name>
    <name evidence="16" type="ORF">SAMN05421849_0087</name>
</gene>
<dbReference type="NCBIfam" id="NF006899">
    <property type="entry name" value="PRK09382.1"/>
    <property type="match status" value="1"/>
</dbReference>
<feature type="site" description="Transition state stabilizer" evidence="14">
    <location>
        <position position="22"/>
    </location>
</feature>
<name>A0A1R3W8M1_9RHOB</name>
<comment type="pathway">
    <text evidence="4 14">Isoprenoid biosynthesis; isopentenyl diphosphate biosynthesis via DXP pathway; isopentenyl diphosphate from 1-deoxy-D-xylulose 5-phosphate: step 4/6.</text>
</comment>
<dbReference type="InterPro" id="IPR026596">
    <property type="entry name" value="IspD/F"/>
</dbReference>
<evidence type="ECO:0000259" key="15">
    <source>
        <dbReference type="Pfam" id="PF02542"/>
    </source>
</evidence>
<dbReference type="InterPro" id="IPR034683">
    <property type="entry name" value="IspD/TarI"/>
</dbReference>
<feature type="site" description="Transition state stabilizer" evidence="14">
    <location>
        <position position="362"/>
    </location>
</feature>
<feature type="region of interest" description="2-C-methyl-D-erythritol 4-phosphate cytidylyltransferase" evidence="14">
    <location>
        <begin position="1"/>
        <end position="230"/>
    </location>
</feature>
<dbReference type="SUPFAM" id="SSF53448">
    <property type="entry name" value="Nucleotide-diphospho-sugar transferases"/>
    <property type="match status" value="1"/>
</dbReference>
<comment type="pathway">
    <text evidence="5 14">Isoprenoid biosynthesis; isopentenyl diphosphate biosynthesis via DXP pathway; isopentenyl diphosphate from 1-deoxy-D-xylulose 5-phosphate: step 2/6.</text>
</comment>
<comment type="catalytic activity">
    <reaction evidence="1 14">
        <text>4-CDP-2-C-methyl-D-erythritol 2-phosphate = 2-C-methyl-D-erythritol 2,4-cyclic diphosphate + CMP</text>
        <dbReference type="Rhea" id="RHEA:23864"/>
        <dbReference type="ChEBI" id="CHEBI:57919"/>
        <dbReference type="ChEBI" id="CHEBI:58483"/>
        <dbReference type="ChEBI" id="CHEBI:60377"/>
        <dbReference type="EC" id="4.6.1.12"/>
    </reaction>
</comment>
<sequence>MTTAAIILAAGRGIRAGAGTPKQWRRLAGMRVADWSIKRFRASARISRIILVLSPQDSAHWAEYSARPGLHVVAGGASRADSVRRGLAALPDGIDRVLIHDGARPCLSEGLIARVIDALDHHPAAAPALPVTDALWQGRTGEVAGTIDRSGLFAAQTPQGFHLAAIRSAHAAYAARPGEAADDVEVARAAGLPVAIVEGEADNLKITMPGDLARADRILTEGAAGAGMDIRVGNGFDIHRFGDGDHVMLCGVSVPHERTLTGHSDADVGIHALCDAIYGALGQGDIGRHFPPSDPQWKGAASDRFLAHAVRTAHEAGYAIGNVDVTLVCETPKIAPHAETMQEALARIMGVEAARVSVKGTTAERLGFVGRGEGIAALASALLVRS</sequence>
<feature type="binding site" evidence="14">
    <location>
        <begin position="285"/>
        <end position="287"/>
    </location>
    <ligand>
        <name>4-CDP-2-C-methyl-D-erythritol 2-phosphate</name>
        <dbReference type="ChEBI" id="CHEBI:57919"/>
    </ligand>
</feature>
<feature type="site" description="Positions MEP for the nucleophilic attack" evidence="14">
    <location>
        <position position="205"/>
    </location>
</feature>
<dbReference type="InterPro" id="IPR020555">
    <property type="entry name" value="MECDP_synthase_CS"/>
</dbReference>
<dbReference type="UniPathway" id="UPA00056">
    <property type="reaction ID" value="UER00093"/>
</dbReference>
<dbReference type="EC" id="4.6.1.12" evidence="14"/>
<evidence type="ECO:0000256" key="10">
    <source>
        <dbReference type="ARBA" id="ARBA00022723"/>
    </source>
</evidence>
<feature type="region of interest" description="2-C-methyl-D-erythritol 2,4-cyclodiphosphate synthase" evidence="14">
    <location>
        <begin position="231"/>
        <end position="386"/>
    </location>
</feature>
<keyword evidence="8 14" id="KW-0808">Transferase</keyword>
<keyword evidence="12 14" id="KW-0456">Lyase</keyword>
<dbReference type="HAMAP" id="MF_01520">
    <property type="entry name" value="IspDF"/>
    <property type="match status" value="1"/>
</dbReference>
<dbReference type="Pfam" id="PF01128">
    <property type="entry name" value="IspD"/>
    <property type="match status" value="1"/>
</dbReference>
<keyword evidence="10 14" id="KW-0479">Metal-binding</keyword>
<proteinExistence type="inferred from homology"/>
<evidence type="ECO:0000256" key="9">
    <source>
        <dbReference type="ARBA" id="ARBA00022695"/>
    </source>
</evidence>
<dbReference type="InterPro" id="IPR018294">
    <property type="entry name" value="ISPD_synthase_CS"/>
</dbReference>
<dbReference type="OrthoDB" id="9804336at2"/>
<dbReference type="InterPro" id="IPR029044">
    <property type="entry name" value="Nucleotide-diphossugar_trans"/>
</dbReference>
<dbReference type="Gene3D" id="3.90.550.10">
    <property type="entry name" value="Spore Coat Polysaccharide Biosynthesis Protein SpsA, Chain A"/>
    <property type="match status" value="1"/>
</dbReference>
<feature type="domain" description="2-C-methyl-D-erythritol 2,4-cyclodiphosphate synthase" evidence="15">
    <location>
        <begin position="230"/>
        <end position="383"/>
    </location>
</feature>
<feature type="site" description="Positions MEP for the nucleophilic attack" evidence="14">
    <location>
        <position position="149"/>
    </location>
</feature>
<dbReference type="SUPFAM" id="SSF69765">
    <property type="entry name" value="IpsF-like"/>
    <property type="match status" value="1"/>
</dbReference>
<dbReference type="FunFam" id="3.90.550.10:FF:000003">
    <property type="entry name" value="2-C-methyl-D-erythritol 4-phosphate cytidylyltransferase"/>
    <property type="match status" value="1"/>
</dbReference>
<feature type="site" description="Transition state stabilizer" evidence="14">
    <location>
        <position position="263"/>
    </location>
</feature>
<dbReference type="GO" id="GO:0008685">
    <property type="term" value="F:2-C-methyl-D-erythritol 2,4-cyclodiphosphate synthase activity"/>
    <property type="evidence" value="ECO:0007669"/>
    <property type="project" value="UniProtKB-UniRule"/>
</dbReference>
<organism evidence="16 17">
    <name type="scientific">Pontibaca methylaminivorans</name>
    <dbReference type="NCBI Taxonomy" id="515897"/>
    <lineage>
        <taxon>Bacteria</taxon>
        <taxon>Pseudomonadati</taxon>
        <taxon>Pseudomonadota</taxon>
        <taxon>Alphaproteobacteria</taxon>
        <taxon>Rhodobacterales</taxon>
        <taxon>Roseobacteraceae</taxon>
        <taxon>Pontibaca</taxon>
    </lineage>
</organism>
<dbReference type="NCBIfam" id="TIGR00151">
    <property type="entry name" value="ispF"/>
    <property type="match status" value="1"/>
</dbReference>
<comment type="catalytic activity">
    <reaction evidence="2 14">
        <text>2-C-methyl-D-erythritol 4-phosphate + CTP + H(+) = 4-CDP-2-C-methyl-D-erythritol + diphosphate</text>
        <dbReference type="Rhea" id="RHEA:13429"/>
        <dbReference type="ChEBI" id="CHEBI:15378"/>
        <dbReference type="ChEBI" id="CHEBI:33019"/>
        <dbReference type="ChEBI" id="CHEBI:37563"/>
        <dbReference type="ChEBI" id="CHEBI:57823"/>
        <dbReference type="ChEBI" id="CHEBI:58262"/>
        <dbReference type="EC" id="2.7.7.60"/>
    </reaction>
</comment>
<dbReference type="AlphaFoldDB" id="A0A1R3W8M1"/>
<feature type="binding site" evidence="14">
    <location>
        <begin position="361"/>
        <end position="364"/>
    </location>
    <ligand>
        <name>4-CDP-2-C-methyl-D-erythritol 2-phosphate</name>
        <dbReference type="ChEBI" id="CHEBI:57919"/>
    </ligand>
</feature>
<evidence type="ECO:0000256" key="14">
    <source>
        <dbReference type="HAMAP-Rule" id="MF_01520"/>
    </source>
</evidence>
<keyword evidence="17" id="KW-1185">Reference proteome</keyword>
<evidence type="ECO:0000256" key="8">
    <source>
        <dbReference type="ARBA" id="ARBA00022679"/>
    </source>
</evidence>
<dbReference type="Pfam" id="PF02542">
    <property type="entry name" value="YgbB"/>
    <property type="match status" value="1"/>
</dbReference>
<dbReference type="PROSITE" id="PS01295">
    <property type="entry name" value="ISPD"/>
    <property type="match status" value="1"/>
</dbReference>
<dbReference type="EMBL" id="FTPS01000001">
    <property type="protein sequence ID" value="SIT74036.1"/>
    <property type="molecule type" value="Genomic_DNA"/>
</dbReference>
<dbReference type="GO" id="GO:0046872">
    <property type="term" value="F:metal ion binding"/>
    <property type="evidence" value="ECO:0007669"/>
    <property type="project" value="UniProtKB-KW"/>
</dbReference>
<protein>
    <recommendedName>
        <fullName evidence="14">Bifunctional enzyme IspD/IspF</fullName>
    </recommendedName>
    <domain>
        <recommendedName>
            <fullName evidence="14">2-C-methyl-D-erythritol 4-phosphate cytidylyltransferase</fullName>
            <ecNumber evidence="14">2.7.7.60</ecNumber>
        </recommendedName>
        <alternativeName>
            <fullName evidence="14">4-diphosphocytidyl-2C-methyl-D-erythritol synthase</fullName>
        </alternativeName>
        <alternativeName>
            <fullName evidence="14">MEP cytidylyltransferase</fullName>
            <shortName evidence="14">MCT</shortName>
        </alternativeName>
    </domain>
    <domain>
        <recommendedName>
            <fullName evidence="14">2-C-methyl-D-erythritol 2,4-cyclodiphosphate synthase</fullName>
            <shortName evidence="14">MECDP-synthase</shortName>
            <shortName evidence="14">MECPP-synthase</shortName>
            <shortName evidence="14">MECPS</shortName>
            <ecNumber evidence="14">4.6.1.12</ecNumber>
        </recommendedName>
    </domain>
</protein>
<feature type="binding site" evidence="14">
    <location>
        <begin position="263"/>
        <end position="264"/>
    </location>
    <ligand>
        <name>4-CDP-2-C-methyl-D-erythritol 2-phosphate</name>
        <dbReference type="ChEBI" id="CHEBI:57919"/>
    </ligand>
</feature>
<dbReference type="GO" id="GO:0019288">
    <property type="term" value="P:isopentenyl diphosphate biosynthetic process, methylerythritol 4-phosphate pathway"/>
    <property type="evidence" value="ECO:0007669"/>
    <property type="project" value="UniProtKB-UniRule"/>
</dbReference>
<accession>A0A1R3W8M1</accession>
<dbReference type="EC" id="2.7.7.60" evidence="14"/>
<dbReference type="CDD" id="cd00554">
    <property type="entry name" value="MECDP_synthase"/>
    <property type="match status" value="1"/>
</dbReference>
<feature type="binding site" evidence="14">
    <location>
        <position position="237"/>
    </location>
    <ligand>
        <name>a divalent metal cation</name>
        <dbReference type="ChEBI" id="CHEBI:60240"/>
    </ligand>
</feature>
<feature type="binding site" evidence="14">
    <location>
        <begin position="237"/>
        <end position="239"/>
    </location>
    <ligand>
        <name>4-CDP-2-C-methyl-D-erythritol 2-phosphate</name>
        <dbReference type="ChEBI" id="CHEBI:57919"/>
    </ligand>
</feature>
<dbReference type="GO" id="GO:0016114">
    <property type="term" value="P:terpenoid biosynthetic process"/>
    <property type="evidence" value="ECO:0007669"/>
    <property type="project" value="InterPro"/>
</dbReference>
<dbReference type="InterPro" id="IPR003526">
    <property type="entry name" value="MECDP_synthase"/>
</dbReference>
<dbReference type="InterPro" id="IPR036571">
    <property type="entry name" value="MECDP_synthase_sf"/>
</dbReference>
<evidence type="ECO:0000256" key="5">
    <source>
        <dbReference type="ARBA" id="ARBA00004787"/>
    </source>
</evidence>
<evidence type="ECO:0000256" key="13">
    <source>
        <dbReference type="ARBA" id="ARBA00023268"/>
    </source>
</evidence>
<dbReference type="CDD" id="cd02516">
    <property type="entry name" value="CDP-ME_synthetase"/>
    <property type="match status" value="1"/>
</dbReference>
<evidence type="ECO:0000313" key="16">
    <source>
        <dbReference type="EMBL" id="SIT74036.1"/>
    </source>
</evidence>
<dbReference type="RefSeq" id="WP_076646261.1">
    <property type="nucleotide sequence ID" value="NZ_FTPS01000001.1"/>
</dbReference>
<feature type="binding site" evidence="14">
    <location>
        <position position="271"/>
    </location>
    <ligand>
        <name>a divalent metal cation</name>
        <dbReference type="ChEBI" id="CHEBI:60240"/>
    </ligand>
</feature>
<feature type="binding site" evidence="14">
    <location>
        <position position="239"/>
    </location>
    <ligand>
        <name>a divalent metal cation</name>
        <dbReference type="ChEBI" id="CHEBI:60240"/>
    </ligand>
</feature>
<dbReference type="InterPro" id="IPR001228">
    <property type="entry name" value="IspD"/>
</dbReference>
<comment type="similarity">
    <text evidence="14">In the C-terminal section; belongs to the IspF family.</text>
</comment>
<dbReference type="NCBIfam" id="TIGR00453">
    <property type="entry name" value="ispD"/>
    <property type="match status" value="1"/>
</dbReference>
<reference evidence="16 17" key="1">
    <citation type="submission" date="2017-01" db="EMBL/GenBank/DDBJ databases">
        <authorList>
            <person name="Mah S.A."/>
            <person name="Swanson W.J."/>
            <person name="Moy G.W."/>
            <person name="Vacquier V.D."/>
        </authorList>
    </citation>
    <scope>NUCLEOTIDE SEQUENCE [LARGE SCALE GENOMIC DNA]</scope>
    <source>
        <strain evidence="16 17">DSM 21219</strain>
    </source>
</reference>
<comment type="similarity">
    <text evidence="6">Belongs to the IspF family.</text>
</comment>
<comment type="caution">
    <text evidence="14">Lacks conserved residue(s) required for the propagation of feature annotation.</text>
</comment>
<evidence type="ECO:0000256" key="1">
    <source>
        <dbReference type="ARBA" id="ARBA00000200"/>
    </source>
</evidence>
<feature type="site" description="Transition state stabilizer" evidence="14">
    <location>
        <position position="15"/>
    </location>
</feature>
<dbReference type="HAMAP" id="MF_00107">
    <property type="entry name" value="IspF"/>
    <property type="match status" value="1"/>
</dbReference>
<evidence type="ECO:0000313" key="17">
    <source>
        <dbReference type="Proteomes" id="UP000192455"/>
    </source>
</evidence>
<comment type="function">
    <text evidence="14">Bifunctional enzyme that catalyzes the formation of 4-diphosphocytidyl-2-C-methyl-D-erythritol from CTP and 2-C-methyl-D-erythritol 4-phosphate (MEP) (IspD), and catalyzes the conversion of 4-diphosphocytidyl-2-C-methyl-D-erythritol 2-phosphate (CDP-ME2P) to 2-C-methyl-D-erythritol 2,4-cyclodiphosphate (ME-CPP) with a corresponding release of cytidine 5-monophosphate (CMP) (IspF).</text>
</comment>
<feature type="binding site" evidence="14">
    <location>
        <position position="371"/>
    </location>
    <ligand>
        <name>4-CDP-2-C-methyl-D-erythritol 2-phosphate</name>
        <dbReference type="ChEBI" id="CHEBI:57919"/>
    </ligand>
</feature>
<evidence type="ECO:0000256" key="6">
    <source>
        <dbReference type="ARBA" id="ARBA00008480"/>
    </source>
</evidence>
<dbReference type="Gene3D" id="3.30.1330.50">
    <property type="entry name" value="2-C-methyl-D-erythritol 2,4-cyclodiphosphate synthase"/>
    <property type="match status" value="1"/>
</dbReference>
<keyword evidence="9 14" id="KW-0548">Nucleotidyltransferase</keyword>
<evidence type="ECO:0000256" key="3">
    <source>
        <dbReference type="ARBA" id="ARBA00001968"/>
    </source>
</evidence>
<dbReference type="STRING" id="515897.SAMN05421849_0087"/>
<evidence type="ECO:0000256" key="11">
    <source>
        <dbReference type="ARBA" id="ARBA00023229"/>
    </source>
</evidence>
<keyword evidence="11 14" id="KW-0414">Isoprene biosynthesis</keyword>
<dbReference type="PANTHER" id="PTHR43181">
    <property type="entry name" value="2-C-METHYL-D-ERYTHRITOL 2,4-CYCLODIPHOSPHATE SYNTHASE, CHLOROPLASTIC"/>
    <property type="match status" value="1"/>
</dbReference>
<comment type="similarity">
    <text evidence="14">In the N-terminal section; belongs to the IspD/TarI cytidylyltransferase family. IspD subfamily.</text>
</comment>
<evidence type="ECO:0000256" key="7">
    <source>
        <dbReference type="ARBA" id="ARBA00009789"/>
    </source>
</evidence>